<evidence type="ECO:0000256" key="2">
    <source>
        <dbReference type="ARBA" id="ARBA00022676"/>
    </source>
</evidence>
<accession>H5UPW1</accession>
<dbReference type="AlphaFoldDB" id="H5UPW1"/>
<dbReference type="Proteomes" id="UP000004367">
    <property type="component" value="Unassembled WGS sequence"/>
</dbReference>
<dbReference type="Pfam" id="PF01729">
    <property type="entry name" value="QRPTase_C"/>
    <property type="match status" value="1"/>
</dbReference>
<evidence type="ECO:0000313" key="6">
    <source>
        <dbReference type="Proteomes" id="UP000004367"/>
    </source>
</evidence>
<dbReference type="GO" id="GO:0009435">
    <property type="term" value="P:NAD+ biosynthetic process"/>
    <property type="evidence" value="ECO:0007669"/>
    <property type="project" value="UniProtKB-UniPathway"/>
</dbReference>
<dbReference type="EMBL" id="BAFE01000027">
    <property type="protein sequence ID" value="GAB47766.1"/>
    <property type="molecule type" value="Genomic_DNA"/>
</dbReference>
<dbReference type="Gene3D" id="3.20.20.70">
    <property type="entry name" value="Aldolase class I"/>
    <property type="match status" value="1"/>
</dbReference>
<dbReference type="InterPro" id="IPR002638">
    <property type="entry name" value="Quinolinate_PRibosylTrfase_C"/>
</dbReference>
<evidence type="ECO:0000256" key="3">
    <source>
        <dbReference type="SAM" id="MobiDB-lite"/>
    </source>
</evidence>
<dbReference type="SUPFAM" id="SSF142754">
    <property type="entry name" value="NadA-like"/>
    <property type="match status" value="1"/>
</dbReference>
<comment type="caution">
    <text evidence="5">The sequence shown here is derived from an EMBL/GenBank/DDBJ whole genome shotgun (WGS) entry which is preliminary data.</text>
</comment>
<dbReference type="eggNOG" id="COG0157">
    <property type="taxonomic scope" value="Bacteria"/>
</dbReference>
<dbReference type="Pfam" id="PF02445">
    <property type="entry name" value="NadA"/>
    <property type="match status" value="1"/>
</dbReference>
<dbReference type="GO" id="GO:0004514">
    <property type="term" value="F:nicotinate-nucleotide diphosphorylase (carboxylating) activity"/>
    <property type="evidence" value="ECO:0007669"/>
    <property type="project" value="InterPro"/>
</dbReference>
<dbReference type="GO" id="GO:0051539">
    <property type="term" value="F:4 iron, 4 sulfur cluster binding"/>
    <property type="evidence" value="ECO:0007669"/>
    <property type="project" value="InterPro"/>
</dbReference>
<protein>
    <recommendedName>
        <fullName evidence="4">Quinolinate phosphoribosyl transferase C-terminal domain-containing protein</fullName>
    </recommendedName>
</protein>
<comment type="similarity">
    <text evidence="1">Belongs to the NadC/ModD family.</text>
</comment>
<dbReference type="InterPro" id="IPR027277">
    <property type="entry name" value="NadC/ModD"/>
</dbReference>
<dbReference type="InterPro" id="IPR003473">
    <property type="entry name" value="NadA"/>
</dbReference>
<feature type="region of interest" description="Disordered" evidence="3">
    <location>
        <begin position="166"/>
        <end position="195"/>
    </location>
</feature>
<keyword evidence="2" id="KW-0328">Glycosyltransferase</keyword>
<dbReference type="InterPro" id="IPR036068">
    <property type="entry name" value="Nicotinate_pribotase-like_C"/>
</dbReference>
<dbReference type="PANTHER" id="PTHR32179:SF3">
    <property type="entry name" value="NICOTINATE-NUCLEOTIDE PYROPHOSPHORYLASE [CARBOXYLATING]"/>
    <property type="match status" value="1"/>
</dbReference>
<feature type="domain" description="Quinolinate phosphoribosyl transferase C-terminal" evidence="4">
    <location>
        <begin position="60"/>
        <end position="131"/>
    </location>
</feature>
<proteinExistence type="inferred from homology"/>
<sequence length="195" mass="20108">MQDVRDVRAAHPGLPVVTYVDTSAAVKAESDVCCTSDDAVPVLLTGERVALDLPSHLSGVATATAELVDAVACTGAAVCCTRTTTPGLRALEKAAVRAGGGANHRFGLDDAVLVKDGHPAFAGGMASASTTDDRRPTAARRAAPQACACSARGRCHPLDVARSGSEIRRGGRVRTARRTLCATSDHGRPSDTRYS</sequence>
<dbReference type="RefSeq" id="WP_009481664.1">
    <property type="nucleotide sequence ID" value="NZ_BAFE01000027.1"/>
</dbReference>
<dbReference type="STRING" id="1089455.MOPEL_029_00450"/>
<reference evidence="5 6" key="1">
    <citation type="submission" date="2012-02" db="EMBL/GenBank/DDBJ databases">
        <title>Whole genome shotgun sequence of Mobilicoccus pelagius NBRC 104925.</title>
        <authorList>
            <person name="Yoshida Y."/>
            <person name="Hosoyama A."/>
            <person name="Tsuchikane K."/>
            <person name="Katsumata H."/>
            <person name="Yamazaki S."/>
            <person name="Fujita N."/>
        </authorList>
    </citation>
    <scope>NUCLEOTIDE SEQUENCE [LARGE SCALE GENOMIC DNA]</scope>
    <source>
        <strain evidence="5 6">NBRC 104925</strain>
    </source>
</reference>
<evidence type="ECO:0000313" key="5">
    <source>
        <dbReference type="EMBL" id="GAB47766.1"/>
    </source>
</evidence>
<dbReference type="GO" id="GO:0008987">
    <property type="term" value="F:quinolinate synthetase A activity"/>
    <property type="evidence" value="ECO:0007669"/>
    <property type="project" value="InterPro"/>
</dbReference>
<name>H5UPW1_9MICO</name>
<dbReference type="GO" id="GO:0005737">
    <property type="term" value="C:cytoplasm"/>
    <property type="evidence" value="ECO:0007669"/>
    <property type="project" value="TreeGrafter"/>
</dbReference>
<dbReference type="Gene3D" id="3.40.50.10800">
    <property type="entry name" value="NadA-like"/>
    <property type="match status" value="1"/>
</dbReference>
<evidence type="ECO:0000259" key="4">
    <source>
        <dbReference type="Pfam" id="PF01729"/>
    </source>
</evidence>
<dbReference type="InterPro" id="IPR036094">
    <property type="entry name" value="NadA_sf"/>
</dbReference>
<dbReference type="InterPro" id="IPR013785">
    <property type="entry name" value="Aldolase_TIM"/>
</dbReference>
<keyword evidence="2" id="KW-0808">Transferase</keyword>
<gene>
    <name evidence="5" type="ORF">MOPEL_029_00450</name>
</gene>
<dbReference type="SUPFAM" id="SSF51690">
    <property type="entry name" value="Nicotinate/Quinolinate PRTase C-terminal domain-like"/>
    <property type="match status" value="1"/>
</dbReference>
<organism evidence="5 6">
    <name type="scientific">Mobilicoccus pelagius NBRC 104925</name>
    <dbReference type="NCBI Taxonomy" id="1089455"/>
    <lineage>
        <taxon>Bacteria</taxon>
        <taxon>Bacillati</taxon>
        <taxon>Actinomycetota</taxon>
        <taxon>Actinomycetes</taxon>
        <taxon>Micrococcales</taxon>
        <taxon>Dermatophilaceae</taxon>
        <taxon>Mobilicoccus</taxon>
    </lineage>
</organism>
<evidence type="ECO:0000256" key="1">
    <source>
        <dbReference type="ARBA" id="ARBA00009400"/>
    </source>
</evidence>
<dbReference type="GO" id="GO:0034213">
    <property type="term" value="P:quinolinate catabolic process"/>
    <property type="evidence" value="ECO:0007669"/>
    <property type="project" value="TreeGrafter"/>
</dbReference>
<keyword evidence="6" id="KW-1185">Reference proteome</keyword>
<dbReference type="UniPathway" id="UPA00253">
    <property type="reaction ID" value="UER00327"/>
</dbReference>
<feature type="compositionally biased region" description="Basic and acidic residues" evidence="3">
    <location>
        <begin position="185"/>
        <end position="195"/>
    </location>
</feature>
<dbReference type="PANTHER" id="PTHR32179">
    <property type="entry name" value="NICOTINATE-NUCLEOTIDE PYROPHOSPHORYLASE [CARBOXYLATING]"/>
    <property type="match status" value="1"/>
</dbReference>